<keyword evidence="3" id="KW-1185">Reference proteome</keyword>
<accession>A0A5B7SUS0</accession>
<dbReference type="Pfam" id="PF07676">
    <property type="entry name" value="PD40"/>
    <property type="match status" value="4"/>
</dbReference>
<name>A0A5B7SUS0_9FLAO</name>
<dbReference type="OrthoDB" id="9815657at2"/>
<dbReference type="AlphaFoldDB" id="A0A5B7SUS0"/>
<dbReference type="PANTHER" id="PTHR36842:SF1">
    <property type="entry name" value="PROTEIN TOLB"/>
    <property type="match status" value="1"/>
</dbReference>
<comment type="similarity">
    <text evidence="1">Belongs to the TolB family.</text>
</comment>
<dbReference type="SUPFAM" id="SSF82171">
    <property type="entry name" value="DPP6 N-terminal domain-like"/>
    <property type="match status" value="1"/>
</dbReference>
<reference evidence="2 3" key="1">
    <citation type="submission" date="2019-05" db="EMBL/GenBank/DDBJ databases">
        <title>Genome sequencing of F202Z8.</title>
        <authorList>
            <person name="Kwon Y.M."/>
        </authorList>
    </citation>
    <scope>NUCLEOTIDE SEQUENCE [LARGE SCALE GENOMIC DNA]</scope>
    <source>
        <strain evidence="2 3">F202Z8</strain>
    </source>
</reference>
<dbReference type="Proteomes" id="UP000310017">
    <property type="component" value="Chromosome"/>
</dbReference>
<evidence type="ECO:0000256" key="1">
    <source>
        <dbReference type="ARBA" id="ARBA00009820"/>
    </source>
</evidence>
<dbReference type="InterPro" id="IPR011659">
    <property type="entry name" value="WD40"/>
</dbReference>
<dbReference type="InterPro" id="IPR011042">
    <property type="entry name" value="6-blade_b-propeller_TolB-like"/>
</dbReference>
<dbReference type="EMBL" id="CP040710">
    <property type="protein sequence ID" value="QCX01922.1"/>
    <property type="molecule type" value="Genomic_DNA"/>
</dbReference>
<dbReference type="PANTHER" id="PTHR36842">
    <property type="entry name" value="PROTEIN TOLB HOMOLOG"/>
    <property type="match status" value="1"/>
</dbReference>
<dbReference type="KEGG" id="asag:FGM00_18040"/>
<protein>
    <submittedName>
        <fullName evidence="2">Uncharacterized protein</fullName>
    </submittedName>
</protein>
<gene>
    <name evidence="2" type="ORF">FGM00_18040</name>
</gene>
<sequence>MRKYLLLLAIIGFWSCKSDPKKTAPQPEQETSLMAGNDTLIYPEEKYFKSIRQITFGGDNAEAYWSWDDKQMIFQSNNAAWGMNCDQMFLMNIEESFKDKKPPMVSTGFGRTTCAYFLPDNKSYVYGSTHLVDKECPEVPLRKNGNYVWPVYDSFDIFVSDLEGNITAQLTNEPGYDAEATVSPKGDKIVFTSTRSGDLELYTMNIDGTDVQQVTNELGYDGGAFFSPDGTQLIFRASRPKTPEAIKKYKDLLAEGLVEPTEMELFICNADGTDLRQLTFLGNANWSPFFHPSGKKILFSSNFEAEKGFPFNLYFIDTDGKNLERVTHGETFDAFPVFSNDGQYLAFSSNRNNGGTRDTNLFIAEWQEASPGPSQKAE</sequence>
<dbReference type="RefSeq" id="WP_138854259.1">
    <property type="nucleotide sequence ID" value="NZ_CP040710.1"/>
</dbReference>
<proteinExistence type="inferred from homology"/>
<evidence type="ECO:0000313" key="3">
    <source>
        <dbReference type="Proteomes" id="UP000310017"/>
    </source>
</evidence>
<organism evidence="2 3">
    <name type="scientific">Aggregatimonas sangjinii</name>
    <dbReference type="NCBI Taxonomy" id="2583587"/>
    <lineage>
        <taxon>Bacteria</taxon>
        <taxon>Pseudomonadati</taxon>
        <taxon>Bacteroidota</taxon>
        <taxon>Flavobacteriia</taxon>
        <taxon>Flavobacteriales</taxon>
        <taxon>Flavobacteriaceae</taxon>
        <taxon>Aggregatimonas</taxon>
    </lineage>
</organism>
<dbReference type="Gene3D" id="2.120.10.30">
    <property type="entry name" value="TolB, C-terminal domain"/>
    <property type="match status" value="2"/>
</dbReference>
<evidence type="ECO:0000313" key="2">
    <source>
        <dbReference type="EMBL" id="QCX01922.1"/>
    </source>
</evidence>